<keyword evidence="2" id="KW-1185">Reference proteome</keyword>
<sequence length="59" mass="7152">MPRELELTNERMPGLEVAMRERRTHRTPQSERAWDTKLRALAEFPDRWFSQYGRSTEQC</sequence>
<gene>
    <name evidence="1" type="ORF">M404DRAFT_1004702</name>
</gene>
<name>A0A0C3NEB3_PISTI</name>
<evidence type="ECO:0000313" key="1">
    <source>
        <dbReference type="EMBL" id="KIN99439.1"/>
    </source>
</evidence>
<dbReference type="EMBL" id="KN832005">
    <property type="protein sequence ID" value="KIN99439.1"/>
    <property type="molecule type" value="Genomic_DNA"/>
</dbReference>
<reference evidence="2" key="2">
    <citation type="submission" date="2015-01" db="EMBL/GenBank/DDBJ databases">
        <title>Evolutionary Origins and Diversification of the Mycorrhizal Mutualists.</title>
        <authorList>
            <consortium name="DOE Joint Genome Institute"/>
            <consortium name="Mycorrhizal Genomics Consortium"/>
            <person name="Kohler A."/>
            <person name="Kuo A."/>
            <person name="Nagy L.G."/>
            <person name="Floudas D."/>
            <person name="Copeland A."/>
            <person name="Barry K.W."/>
            <person name="Cichocki N."/>
            <person name="Veneault-Fourrey C."/>
            <person name="LaButti K."/>
            <person name="Lindquist E.A."/>
            <person name="Lipzen A."/>
            <person name="Lundell T."/>
            <person name="Morin E."/>
            <person name="Murat C."/>
            <person name="Riley R."/>
            <person name="Ohm R."/>
            <person name="Sun H."/>
            <person name="Tunlid A."/>
            <person name="Henrissat B."/>
            <person name="Grigoriev I.V."/>
            <person name="Hibbett D.S."/>
            <person name="Martin F."/>
        </authorList>
    </citation>
    <scope>NUCLEOTIDE SEQUENCE [LARGE SCALE GENOMIC DNA]</scope>
    <source>
        <strain evidence="2">Marx 270</strain>
    </source>
</reference>
<accession>A0A0C3NEB3</accession>
<dbReference type="AlphaFoldDB" id="A0A0C3NEB3"/>
<dbReference type="Proteomes" id="UP000054217">
    <property type="component" value="Unassembled WGS sequence"/>
</dbReference>
<proteinExistence type="predicted"/>
<dbReference type="HOGENOM" id="CLU_2961835_0_0_1"/>
<reference evidence="1 2" key="1">
    <citation type="submission" date="2014-04" db="EMBL/GenBank/DDBJ databases">
        <authorList>
            <consortium name="DOE Joint Genome Institute"/>
            <person name="Kuo A."/>
            <person name="Kohler A."/>
            <person name="Costa M.D."/>
            <person name="Nagy L.G."/>
            <person name="Floudas D."/>
            <person name="Copeland A."/>
            <person name="Barry K.W."/>
            <person name="Cichocki N."/>
            <person name="Veneault-Fourrey C."/>
            <person name="LaButti K."/>
            <person name="Lindquist E.A."/>
            <person name="Lipzen A."/>
            <person name="Lundell T."/>
            <person name="Morin E."/>
            <person name="Murat C."/>
            <person name="Sun H."/>
            <person name="Tunlid A."/>
            <person name="Henrissat B."/>
            <person name="Grigoriev I.V."/>
            <person name="Hibbett D.S."/>
            <person name="Martin F."/>
            <person name="Nordberg H.P."/>
            <person name="Cantor M.N."/>
            <person name="Hua S.X."/>
        </authorList>
    </citation>
    <scope>NUCLEOTIDE SEQUENCE [LARGE SCALE GENOMIC DNA]</scope>
    <source>
        <strain evidence="1 2">Marx 270</strain>
    </source>
</reference>
<evidence type="ECO:0000313" key="2">
    <source>
        <dbReference type="Proteomes" id="UP000054217"/>
    </source>
</evidence>
<protein>
    <submittedName>
        <fullName evidence="1">Uncharacterized protein</fullName>
    </submittedName>
</protein>
<organism evidence="1 2">
    <name type="scientific">Pisolithus tinctorius Marx 270</name>
    <dbReference type="NCBI Taxonomy" id="870435"/>
    <lineage>
        <taxon>Eukaryota</taxon>
        <taxon>Fungi</taxon>
        <taxon>Dikarya</taxon>
        <taxon>Basidiomycota</taxon>
        <taxon>Agaricomycotina</taxon>
        <taxon>Agaricomycetes</taxon>
        <taxon>Agaricomycetidae</taxon>
        <taxon>Boletales</taxon>
        <taxon>Sclerodermatineae</taxon>
        <taxon>Pisolithaceae</taxon>
        <taxon>Pisolithus</taxon>
    </lineage>
</organism>
<dbReference type="InParanoid" id="A0A0C3NEB3"/>